<keyword evidence="3" id="KW-1185">Reference proteome</keyword>
<feature type="compositionally biased region" description="Low complexity" evidence="1">
    <location>
        <begin position="47"/>
        <end position="59"/>
    </location>
</feature>
<feature type="region of interest" description="Disordered" evidence="1">
    <location>
        <begin position="17"/>
        <end position="72"/>
    </location>
</feature>
<feature type="compositionally biased region" description="Basic and acidic residues" evidence="1">
    <location>
        <begin position="22"/>
        <end position="38"/>
    </location>
</feature>
<comment type="caution">
    <text evidence="2">The sequence shown here is derived from an EMBL/GenBank/DDBJ whole genome shotgun (WGS) entry which is preliminary data.</text>
</comment>
<evidence type="ECO:0000256" key="1">
    <source>
        <dbReference type="SAM" id="MobiDB-lite"/>
    </source>
</evidence>
<accession>A0A392VCA2</accession>
<sequence length="72" mass="8434">AELAALIAALKQTTEALQGQNRRMDEQNMRLDRLERNQRLSRNNSLPRRTPTSQSPPRQETVRQRRPALERI</sequence>
<organism evidence="2 3">
    <name type="scientific">Trifolium medium</name>
    <dbReference type="NCBI Taxonomy" id="97028"/>
    <lineage>
        <taxon>Eukaryota</taxon>
        <taxon>Viridiplantae</taxon>
        <taxon>Streptophyta</taxon>
        <taxon>Embryophyta</taxon>
        <taxon>Tracheophyta</taxon>
        <taxon>Spermatophyta</taxon>
        <taxon>Magnoliopsida</taxon>
        <taxon>eudicotyledons</taxon>
        <taxon>Gunneridae</taxon>
        <taxon>Pentapetalae</taxon>
        <taxon>rosids</taxon>
        <taxon>fabids</taxon>
        <taxon>Fabales</taxon>
        <taxon>Fabaceae</taxon>
        <taxon>Papilionoideae</taxon>
        <taxon>50 kb inversion clade</taxon>
        <taxon>NPAAA clade</taxon>
        <taxon>Hologalegina</taxon>
        <taxon>IRL clade</taxon>
        <taxon>Trifolieae</taxon>
        <taxon>Trifolium</taxon>
    </lineage>
</organism>
<feature type="non-terminal residue" evidence="2">
    <location>
        <position position="72"/>
    </location>
</feature>
<feature type="compositionally biased region" description="Basic and acidic residues" evidence="1">
    <location>
        <begin position="60"/>
        <end position="72"/>
    </location>
</feature>
<dbReference type="EMBL" id="LXQA011082790">
    <property type="protein sequence ID" value="MCI84100.1"/>
    <property type="molecule type" value="Genomic_DNA"/>
</dbReference>
<dbReference type="AlphaFoldDB" id="A0A392VCA2"/>
<proteinExistence type="predicted"/>
<evidence type="ECO:0000313" key="2">
    <source>
        <dbReference type="EMBL" id="MCI84100.1"/>
    </source>
</evidence>
<protein>
    <submittedName>
        <fullName evidence="2">Uncharacterized protein</fullName>
    </submittedName>
</protein>
<reference evidence="2 3" key="1">
    <citation type="journal article" date="2018" name="Front. Plant Sci.">
        <title>Red Clover (Trifolium pratense) and Zigzag Clover (T. medium) - A Picture of Genomic Similarities and Differences.</title>
        <authorList>
            <person name="Dluhosova J."/>
            <person name="Istvanek J."/>
            <person name="Nedelnik J."/>
            <person name="Repkova J."/>
        </authorList>
    </citation>
    <scope>NUCLEOTIDE SEQUENCE [LARGE SCALE GENOMIC DNA]</scope>
    <source>
        <strain evidence="3">cv. 10/8</strain>
        <tissue evidence="2">Leaf</tissue>
    </source>
</reference>
<name>A0A392VCA2_9FABA</name>
<evidence type="ECO:0000313" key="3">
    <source>
        <dbReference type="Proteomes" id="UP000265520"/>
    </source>
</evidence>
<feature type="non-terminal residue" evidence="2">
    <location>
        <position position="1"/>
    </location>
</feature>
<dbReference type="Proteomes" id="UP000265520">
    <property type="component" value="Unassembled WGS sequence"/>
</dbReference>